<accession>A0A412TQN0</accession>
<name>A0A412TQN0_9BACT</name>
<evidence type="ECO:0000313" key="2">
    <source>
        <dbReference type="Proteomes" id="UP000284243"/>
    </source>
</evidence>
<reference evidence="1 2" key="1">
    <citation type="submission" date="2018-08" db="EMBL/GenBank/DDBJ databases">
        <title>A genome reference for cultivated species of the human gut microbiota.</title>
        <authorList>
            <person name="Zou Y."/>
            <person name="Xue W."/>
            <person name="Luo G."/>
        </authorList>
    </citation>
    <scope>NUCLEOTIDE SEQUENCE [LARGE SCALE GENOMIC DNA]</scope>
    <source>
        <strain evidence="1 2">AF16-14</strain>
    </source>
</reference>
<sequence>MNKFTFPLLIVITTICIYQFSKNKQNIKYINYMNEIIESKNLMINNLLKDDLYDINRDLYSYIYNIDSSLLENNQKTTLCIYISAEKHCDACIEFELKYIRKNALENNIIILYHASHKSSFNSFKEFNKDFHSIYFCPENTKFNDFPTYIIINEGIIKHIYKSNTNRNGGALNYFLNTLKNFLK</sequence>
<proteinExistence type="predicted"/>
<dbReference type="AlphaFoldDB" id="A0A412TQN0"/>
<comment type="caution">
    <text evidence="1">The sequence shown here is derived from an EMBL/GenBank/DDBJ whole genome shotgun (WGS) entry which is preliminary data.</text>
</comment>
<dbReference type="EMBL" id="QRYC01000013">
    <property type="protein sequence ID" value="RGU55981.1"/>
    <property type="molecule type" value="Genomic_DNA"/>
</dbReference>
<gene>
    <name evidence="1" type="ORF">DWW57_10775</name>
</gene>
<organism evidence="1 2">
    <name type="scientific">Odoribacter splanchnicus</name>
    <dbReference type="NCBI Taxonomy" id="28118"/>
    <lineage>
        <taxon>Bacteria</taxon>
        <taxon>Pseudomonadati</taxon>
        <taxon>Bacteroidota</taxon>
        <taxon>Bacteroidia</taxon>
        <taxon>Bacteroidales</taxon>
        <taxon>Odoribacteraceae</taxon>
        <taxon>Odoribacter</taxon>
    </lineage>
</organism>
<dbReference type="RefSeq" id="WP_046404333.1">
    <property type="nucleotide sequence ID" value="NZ_CABJFF010000010.1"/>
</dbReference>
<protein>
    <submittedName>
        <fullName evidence="1">Uncharacterized protein</fullName>
    </submittedName>
</protein>
<evidence type="ECO:0000313" key="1">
    <source>
        <dbReference type="EMBL" id="RGU55981.1"/>
    </source>
</evidence>
<dbReference type="Proteomes" id="UP000284243">
    <property type="component" value="Unassembled WGS sequence"/>
</dbReference>